<organism evidence="1">
    <name type="scientific">marine sediment metagenome</name>
    <dbReference type="NCBI Taxonomy" id="412755"/>
    <lineage>
        <taxon>unclassified sequences</taxon>
        <taxon>metagenomes</taxon>
        <taxon>ecological metagenomes</taxon>
    </lineage>
</organism>
<accession>X1BRW5</accession>
<proteinExistence type="predicted"/>
<name>X1BRW5_9ZZZZ</name>
<dbReference type="AlphaFoldDB" id="X1BRW5"/>
<comment type="caution">
    <text evidence="1">The sequence shown here is derived from an EMBL/GenBank/DDBJ whole genome shotgun (WGS) entry which is preliminary data.</text>
</comment>
<reference evidence="1" key="1">
    <citation type="journal article" date="2014" name="Front. Microbiol.">
        <title>High frequency of phylogenetically diverse reductive dehalogenase-homologous genes in deep subseafloor sedimentary metagenomes.</title>
        <authorList>
            <person name="Kawai M."/>
            <person name="Futagami T."/>
            <person name="Toyoda A."/>
            <person name="Takaki Y."/>
            <person name="Nishi S."/>
            <person name="Hori S."/>
            <person name="Arai W."/>
            <person name="Tsubouchi T."/>
            <person name="Morono Y."/>
            <person name="Uchiyama I."/>
            <person name="Ito T."/>
            <person name="Fujiyama A."/>
            <person name="Inagaki F."/>
            <person name="Takami H."/>
        </authorList>
    </citation>
    <scope>NUCLEOTIDE SEQUENCE</scope>
    <source>
        <strain evidence="1">Expedition CK06-06</strain>
    </source>
</reference>
<evidence type="ECO:0000313" key="1">
    <source>
        <dbReference type="EMBL" id="GAG86928.1"/>
    </source>
</evidence>
<sequence>MKKIEIKVESLNHKSFSPYGKILGPSKNKSTFSSNEFDLWFGIGNIESDKDIAQFCWFE</sequence>
<dbReference type="EMBL" id="BART01018179">
    <property type="protein sequence ID" value="GAG86928.1"/>
    <property type="molecule type" value="Genomic_DNA"/>
</dbReference>
<feature type="non-terminal residue" evidence="1">
    <location>
        <position position="59"/>
    </location>
</feature>
<protein>
    <submittedName>
        <fullName evidence="1">Uncharacterized protein</fullName>
    </submittedName>
</protein>
<gene>
    <name evidence="1" type="ORF">S01H4_34365</name>
</gene>